<dbReference type="OrthoDB" id="3049884at2759"/>
<dbReference type="GO" id="GO:0003676">
    <property type="term" value="F:nucleic acid binding"/>
    <property type="evidence" value="ECO:0007669"/>
    <property type="project" value="InterPro"/>
</dbReference>
<dbReference type="Gene3D" id="3.30.420.10">
    <property type="entry name" value="Ribonuclease H-like superfamily/Ribonuclease H"/>
    <property type="match status" value="1"/>
</dbReference>
<proteinExistence type="predicted"/>
<dbReference type="EMBL" id="KN832977">
    <property type="protein sequence ID" value="KIM88469.1"/>
    <property type="molecule type" value="Genomic_DNA"/>
</dbReference>
<dbReference type="AlphaFoldDB" id="A0A0C3G9Q4"/>
<evidence type="ECO:0000313" key="3">
    <source>
        <dbReference type="EMBL" id="KIM88469.1"/>
    </source>
</evidence>
<dbReference type="Pfam" id="PF20499">
    <property type="entry name" value="DUF6729"/>
    <property type="match status" value="1"/>
</dbReference>
<organism evidence="3 4">
    <name type="scientific">Piloderma croceum (strain F 1598)</name>
    <dbReference type="NCBI Taxonomy" id="765440"/>
    <lineage>
        <taxon>Eukaryota</taxon>
        <taxon>Fungi</taxon>
        <taxon>Dikarya</taxon>
        <taxon>Basidiomycota</taxon>
        <taxon>Agaricomycotina</taxon>
        <taxon>Agaricomycetes</taxon>
        <taxon>Agaricomycetidae</taxon>
        <taxon>Atheliales</taxon>
        <taxon>Atheliaceae</taxon>
        <taxon>Piloderma</taxon>
    </lineage>
</organism>
<dbReference type="InterPro" id="IPR012337">
    <property type="entry name" value="RNaseH-like_sf"/>
</dbReference>
<keyword evidence="4" id="KW-1185">Reference proteome</keyword>
<accession>A0A0C3G9Q4</accession>
<protein>
    <recommendedName>
        <fullName evidence="2">DUF6729 domain-containing protein</fullName>
    </recommendedName>
</protein>
<evidence type="ECO:0000313" key="4">
    <source>
        <dbReference type="Proteomes" id="UP000054166"/>
    </source>
</evidence>
<dbReference type="Proteomes" id="UP000054166">
    <property type="component" value="Unassembled WGS sequence"/>
</dbReference>
<dbReference type="InterPro" id="IPR036397">
    <property type="entry name" value="RNaseH_sf"/>
</dbReference>
<feature type="compositionally biased region" description="Polar residues" evidence="1">
    <location>
        <begin position="12"/>
        <end position="30"/>
    </location>
</feature>
<gene>
    <name evidence="3" type="ORF">PILCRDRAFT_3452</name>
</gene>
<name>A0A0C3G9Q4_PILCF</name>
<dbReference type="STRING" id="765440.A0A0C3G9Q4"/>
<dbReference type="InterPro" id="IPR046616">
    <property type="entry name" value="DUF6729"/>
</dbReference>
<dbReference type="InParanoid" id="A0A0C3G9Q4"/>
<dbReference type="SUPFAM" id="SSF53098">
    <property type="entry name" value="Ribonuclease H-like"/>
    <property type="match status" value="1"/>
</dbReference>
<feature type="region of interest" description="Disordered" evidence="1">
    <location>
        <begin position="1"/>
        <end position="32"/>
    </location>
</feature>
<reference evidence="3 4" key="1">
    <citation type="submission" date="2014-04" db="EMBL/GenBank/DDBJ databases">
        <authorList>
            <consortium name="DOE Joint Genome Institute"/>
            <person name="Kuo A."/>
            <person name="Tarkka M."/>
            <person name="Buscot F."/>
            <person name="Kohler A."/>
            <person name="Nagy L.G."/>
            <person name="Floudas D."/>
            <person name="Copeland A."/>
            <person name="Barry K.W."/>
            <person name="Cichocki N."/>
            <person name="Veneault-Fourrey C."/>
            <person name="LaButti K."/>
            <person name="Lindquist E.A."/>
            <person name="Lipzen A."/>
            <person name="Lundell T."/>
            <person name="Morin E."/>
            <person name="Murat C."/>
            <person name="Sun H."/>
            <person name="Tunlid A."/>
            <person name="Henrissat B."/>
            <person name="Grigoriev I.V."/>
            <person name="Hibbett D.S."/>
            <person name="Martin F."/>
            <person name="Nordberg H.P."/>
            <person name="Cantor M.N."/>
            <person name="Hua S.X."/>
        </authorList>
    </citation>
    <scope>NUCLEOTIDE SEQUENCE [LARGE SCALE GENOMIC DNA]</scope>
    <source>
        <strain evidence="3 4">F 1598</strain>
    </source>
</reference>
<dbReference type="HOGENOM" id="CLU_418028_0_0_1"/>
<feature type="domain" description="DUF6729" evidence="2">
    <location>
        <begin position="223"/>
        <end position="339"/>
    </location>
</feature>
<sequence>MHSGSHAGAGYTPQNKGTTDTVSSHTQLSPGPSLSVLGVAGSSGIMYPLFLGSNNDNQVSPVLDASSDVQSDAMEDIIGSEHSPAATSNVSSDFIMEDSTSSGEGGSEGHGRPQNYRPTTPPSFFSTNTGDFTTLDRVDGVIDESLLDGDDDMDFDAQNAQKETEADETINGVLQEYMADILGRIKWQIESHGHPDCYANGTFWEHPKDPPFALQASATHATGVSPTELYHLDVFIWLPDRIPGFSSSFSCSYTHHRNLSHNGWNEKPIARQVKRLYRDYLLLTNCWICDKKQGGCGKSFQETDPYIISQLPHHFQEAFPAILAVHAAVDKQLISLMHTCFATCFGLEPFAALMQEMCYLDHAHRELLYLAAATLSAQFHHPRPFSKFTNKNCYAGTSPSTQYCRAVFVDWMHAYRPYFDRVIAALPATVVKGDHTFGSLQENVSHIVINPFEHLPLLLLPEEPKSTFYEDSDLIDAACDHLLSGTYASKTKLVVGFALCSMGRHDVPESGGVHMIQIATGGTVYIFKVTHFHSQASLPPNLLALIMSPLVIKVGEHIQRDLSHIASSWGLLELLKILQDPFDPHYIDLGHLAKLKGAVTSASTNLATITAAVLNHCMVQEDKFSNIDWSSPSLPDDAQEYRHEDFCMHQAHGYNK</sequence>
<evidence type="ECO:0000256" key="1">
    <source>
        <dbReference type="SAM" id="MobiDB-lite"/>
    </source>
</evidence>
<reference evidence="4" key="2">
    <citation type="submission" date="2015-01" db="EMBL/GenBank/DDBJ databases">
        <title>Evolutionary Origins and Diversification of the Mycorrhizal Mutualists.</title>
        <authorList>
            <consortium name="DOE Joint Genome Institute"/>
            <consortium name="Mycorrhizal Genomics Consortium"/>
            <person name="Kohler A."/>
            <person name="Kuo A."/>
            <person name="Nagy L.G."/>
            <person name="Floudas D."/>
            <person name="Copeland A."/>
            <person name="Barry K.W."/>
            <person name="Cichocki N."/>
            <person name="Veneault-Fourrey C."/>
            <person name="LaButti K."/>
            <person name="Lindquist E.A."/>
            <person name="Lipzen A."/>
            <person name="Lundell T."/>
            <person name="Morin E."/>
            <person name="Murat C."/>
            <person name="Riley R."/>
            <person name="Ohm R."/>
            <person name="Sun H."/>
            <person name="Tunlid A."/>
            <person name="Henrissat B."/>
            <person name="Grigoriev I.V."/>
            <person name="Hibbett D.S."/>
            <person name="Martin F."/>
        </authorList>
    </citation>
    <scope>NUCLEOTIDE SEQUENCE [LARGE SCALE GENOMIC DNA]</scope>
    <source>
        <strain evidence="4">F 1598</strain>
    </source>
</reference>
<evidence type="ECO:0000259" key="2">
    <source>
        <dbReference type="Pfam" id="PF20499"/>
    </source>
</evidence>
<feature type="region of interest" description="Disordered" evidence="1">
    <location>
        <begin position="79"/>
        <end position="131"/>
    </location>
</feature>